<comment type="similarity">
    <text evidence="1">Belongs to the PrpD family.</text>
</comment>
<dbReference type="InterPro" id="IPR042188">
    <property type="entry name" value="MmgE/PrpD_sf_2"/>
</dbReference>
<dbReference type="PANTHER" id="PTHR16943:SF8">
    <property type="entry name" value="2-METHYLCITRATE DEHYDRATASE"/>
    <property type="match status" value="1"/>
</dbReference>
<gene>
    <name evidence="4" type="ORF">V4C55_41190</name>
</gene>
<dbReference type="PANTHER" id="PTHR16943">
    <property type="entry name" value="2-METHYLCITRATE DEHYDRATASE-RELATED"/>
    <property type="match status" value="1"/>
</dbReference>
<accession>A0ABU9QRL0</accession>
<feature type="domain" description="MmgE/PrpD N-terminal" evidence="2">
    <location>
        <begin position="12"/>
        <end position="238"/>
    </location>
</feature>
<evidence type="ECO:0000256" key="1">
    <source>
        <dbReference type="ARBA" id="ARBA00006174"/>
    </source>
</evidence>
<dbReference type="SUPFAM" id="SSF103378">
    <property type="entry name" value="2-methylcitrate dehydratase PrpD"/>
    <property type="match status" value="1"/>
</dbReference>
<reference evidence="4 5" key="1">
    <citation type="submission" date="2024-01" db="EMBL/GenBank/DDBJ databases">
        <title>The diversity of rhizobia nodulating Mimosa spp. in eleven states of Brazil covering several biomes is determined by host plant, location, and edaphic factors.</title>
        <authorList>
            <person name="Rouws L."/>
            <person name="Barauna A."/>
            <person name="Beukes C."/>
            <person name="De Faria S.M."/>
            <person name="Gross E."/>
            <person name="Dos Reis Junior F.B."/>
            <person name="Simon M."/>
            <person name="Maluk M."/>
            <person name="Odee D.W."/>
            <person name="Kenicer G."/>
            <person name="Young J.P.W."/>
            <person name="Reis V.M."/>
            <person name="Zilli J."/>
            <person name="James E.K."/>
        </authorList>
    </citation>
    <scope>NUCLEOTIDE SEQUENCE [LARGE SCALE GENOMIC DNA]</scope>
    <source>
        <strain evidence="4 5">JPY77</strain>
    </source>
</reference>
<dbReference type="Gene3D" id="3.30.1330.120">
    <property type="entry name" value="2-methylcitrate dehydratase PrpD"/>
    <property type="match status" value="1"/>
</dbReference>
<dbReference type="EMBL" id="JAZHGC010000071">
    <property type="protein sequence ID" value="MEM5292125.1"/>
    <property type="molecule type" value="Genomic_DNA"/>
</dbReference>
<dbReference type="InterPro" id="IPR036148">
    <property type="entry name" value="MmgE/PrpD_sf"/>
</dbReference>
<feature type="domain" description="MmgE/PrpD C-terminal" evidence="3">
    <location>
        <begin position="267"/>
        <end position="428"/>
    </location>
</feature>
<dbReference type="InterPro" id="IPR045337">
    <property type="entry name" value="MmgE_PrpD_C"/>
</dbReference>
<dbReference type="Pfam" id="PF03972">
    <property type="entry name" value="MmgE_PrpD_N"/>
    <property type="match status" value="1"/>
</dbReference>
<sequence length="455" mass="48665">MASPSTSTVSVLARYVCDLKSTDISDKTKRHAAMCVLDTLAAAAAGLHVSSVVAAREASMTLFGKGEVPLWFDGRQTTAAGAIFANSCAAAVLDMDDGHSEARGHPAAAVIPAVLNLAAEIGASADEVLSAIAIGYEVGIRIKAARGDHGQKGWNGQSGVWTGFCVAVATGWLLRASEEQIANSIALAGVYSPNLVATSYTKELGADVKEGIPWSAVAGYSSMILAKLGHAGFRDTLDHSPFYDSSVILHELGAGEMKIVGNYFKPYANCRHFHAALKALETVMAEHAIKPSDITSVKVYIYDYAMRLSNATQPENLTDIQYSIPYCMAIMAILGADSLMPIDESLLGRPELVSFAEKVEIVPDPEYSAIYPRMTLNRIDVFTANGTYSSPTTRPPCGPYAPMSMQELERKFRNASSKVLDERQQEDLLRAFNRLLNGEIAPLLEAIARPAAIGA</sequence>
<name>A0ABU9QRL0_9BURK</name>
<dbReference type="Pfam" id="PF19305">
    <property type="entry name" value="MmgE_PrpD_C"/>
    <property type="match status" value="1"/>
</dbReference>
<dbReference type="InterPro" id="IPR042183">
    <property type="entry name" value="MmgE/PrpD_sf_1"/>
</dbReference>
<comment type="caution">
    <text evidence="4">The sequence shown here is derived from an EMBL/GenBank/DDBJ whole genome shotgun (WGS) entry which is preliminary data.</text>
</comment>
<dbReference type="InterPro" id="IPR005656">
    <property type="entry name" value="MmgE_PrpD"/>
</dbReference>
<dbReference type="Proteomes" id="UP001494588">
    <property type="component" value="Unassembled WGS sequence"/>
</dbReference>
<dbReference type="RefSeq" id="WP_201661834.1">
    <property type="nucleotide sequence ID" value="NZ_CAJHCS010000053.1"/>
</dbReference>
<dbReference type="InterPro" id="IPR045336">
    <property type="entry name" value="MmgE_PrpD_N"/>
</dbReference>
<evidence type="ECO:0000259" key="3">
    <source>
        <dbReference type="Pfam" id="PF19305"/>
    </source>
</evidence>
<evidence type="ECO:0000313" key="4">
    <source>
        <dbReference type="EMBL" id="MEM5292125.1"/>
    </source>
</evidence>
<protein>
    <submittedName>
        <fullName evidence="4">MmgE/PrpD family protein</fullName>
    </submittedName>
</protein>
<dbReference type="Gene3D" id="1.10.4100.10">
    <property type="entry name" value="2-methylcitrate dehydratase PrpD"/>
    <property type="match status" value="1"/>
</dbReference>
<evidence type="ECO:0000259" key="2">
    <source>
        <dbReference type="Pfam" id="PF03972"/>
    </source>
</evidence>
<keyword evidence="5" id="KW-1185">Reference proteome</keyword>
<proteinExistence type="inferred from homology"/>
<organism evidence="4 5">
    <name type="scientific">Paraburkholderia sabiae</name>
    <dbReference type="NCBI Taxonomy" id="273251"/>
    <lineage>
        <taxon>Bacteria</taxon>
        <taxon>Pseudomonadati</taxon>
        <taxon>Pseudomonadota</taxon>
        <taxon>Betaproteobacteria</taxon>
        <taxon>Burkholderiales</taxon>
        <taxon>Burkholderiaceae</taxon>
        <taxon>Paraburkholderia</taxon>
    </lineage>
</organism>
<evidence type="ECO:0000313" key="5">
    <source>
        <dbReference type="Proteomes" id="UP001494588"/>
    </source>
</evidence>